<evidence type="ECO:0000256" key="7">
    <source>
        <dbReference type="SAM" id="SignalP"/>
    </source>
</evidence>
<dbReference type="Proteomes" id="UP000229459">
    <property type="component" value="Unassembled WGS sequence"/>
</dbReference>
<dbReference type="SUPFAM" id="SSF54534">
    <property type="entry name" value="FKBP-like"/>
    <property type="match status" value="1"/>
</dbReference>
<dbReference type="Gene3D" id="3.10.50.40">
    <property type="match status" value="1"/>
</dbReference>
<reference evidence="9 10" key="1">
    <citation type="submission" date="2017-09" db="EMBL/GenBank/DDBJ databases">
        <title>Depth-based differentiation of microbial function through sediment-hosted aquifers and enrichment of novel symbionts in the deep terrestrial subsurface.</title>
        <authorList>
            <person name="Probst A.J."/>
            <person name="Ladd B."/>
            <person name="Jarett J.K."/>
            <person name="Geller-Mcgrath D.E."/>
            <person name="Sieber C.M."/>
            <person name="Emerson J.B."/>
            <person name="Anantharaman K."/>
            <person name="Thomas B.C."/>
            <person name="Malmstrom R."/>
            <person name="Stieglmeier M."/>
            <person name="Klingl A."/>
            <person name="Woyke T."/>
            <person name="Ryan C.M."/>
            <person name="Banfield J.F."/>
        </authorList>
    </citation>
    <scope>NUCLEOTIDE SEQUENCE [LARGE SCALE GENOMIC DNA]</scope>
    <source>
        <strain evidence="9">CG23_combo_of_CG06-09_8_20_14_all_34_8</strain>
    </source>
</reference>
<keyword evidence="3 5" id="KW-0697">Rotamase</keyword>
<gene>
    <name evidence="9" type="ORF">COX08_02790</name>
</gene>
<protein>
    <recommendedName>
        <fullName evidence="6">Peptidyl-prolyl cis-trans isomerase</fullName>
        <ecNumber evidence="6">5.2.1.8</ecNumber>
    </recommendedName>
</protein>
<evidence type="ECO:0000256" key="6">
    <source>
        <dbReference type="RuleBase" id="RU003915"/>
    </source>
</evidence>
<dbReference type="GO" id="GO:0003755">
    <property type="term" value="F:peptidyl-prolyl cis-trans isomerase activity"/>
    <property type="evidence" value="ECO:0007669"/>
    <property type="project" value="UniProtKB-UniRule"/>
</dbReference>
<dbReference type="EMBL" id="PCSR01000067">
    <property type="protein sequence ID" value="PIP53108.1"/>
    <property type="molecule type" value="Genomic_DNA"/>
</dbReference>
<comment type="similarity">
    <text evidence="2 6">Belongs to the FKBP-type PPIase family.</text>
</comment>
<comment type="catalytic activity">
    <reaction evidence="1 5 6">
        <text>[protein]-peptidylproline (omega=180) = [protein]-peptidylproline (omega=0)</text>
        <dbReference type="Rhea" id="RHEA:16237"/>
        <dbReference type="Rhea" id="RHEA-COMP:10747"/>
        <dbReference type="Rhea" id="RHEA-COMP:10748"/>
        <dbReference type="ChEBI" id="CHEBI:83833"/>
        <dbReference type="ChEBI" id="CHEBI:83834"/>
        <dbReference type="EC" id="5.2.1.8"/>
    </reaction>
</comment>
<evidence type="ECO:0000256" key="4">
    <source>
        <dbReference type="ARBA" id="ARBA00023235"/>
    </source>
</evidence>
<dbReference type="PANTHER" id="PTHR43811">
    <property type="entry name" value="FKBP-TYPE PEPTIDYL-PROLYL CIS-TRANS ISOMERASE FKPA"/>
    <property type="match status" value="1"/>
</dbReference>
<comment type="caution">
    <text evidence="9">The sequence shown here is derived from an EMBL/GenBank/DDBJ whole genome shotgun (WGS) entry which is preliminary data.</text>
</comment>
<dbReference type="InterPro" id="IPR046357">
    <property type="entry name" value="PPIase_dom_sf"/>
</dbReference>
<dbReference type="PROSITE" id="PS50059">
    <property type="entry name" value="FKBP_PPIASE"/>
    <property type="match status" value="1"/>
</dbReference>
<evidence type="ECO:0000256" key="3">
    <source>
        <dbReference type="ARBA" id="ARBA00023110"/>
    </source>
</evidence>
<dbReference type="AlphaFoldDB" id="A0A2H0B849"/>
<dbReference type="PANTHER" id="PTHR43811:SF19">
    <property type="entry name" value="39 KDA FK506-BINDING NUCLEAR PROTEIN"/>
    <property type="match status" value="1"/>
</dbReference>
<evidence type="ECO:0000256" key="2">
    <source>
        <dbReference type="ARBA" id="ARBA00006577"/>
    </source>
</evidence>
<accession>A0A2H0B849</accession>
<feature type="signal peptide" evidence="7">
    <location>
        <begin position="1"/>
        <end position="22"/>
    </location>
</feature>
<feature type="domain" description="PPIase FKBP-type" evidence="8">
    <location>
        <begin position="119"/>
        <end position="208"/>
    </location>
</feature>
<dbReference type="FunFam" id="3.10.50.40:FF:000006">
    <property type="entry name" value="Peptidyl-prolyl cis-trans isomerase"/>
    <property type="match status" value="1"/>
</dbReference>
<feature type="chain" id="PRO_5013755647" description="Peptidyl-prolyl cis-trans isomerase" evidence="7">
    <location>
        <begin position="23"/>
        <end position="208"/>
    </location>
</feature>
<dbReference type="InterPro" id="IPR001179">
    <property type="entry name" value="PPIase_FKBP_dom"/>
</dbReference>
<evidence type="ECO:0000256" key="1">
    <source>
        <dbReference type="ARBA" id="ARBA00000971"/>
    </source>
</evidence>
<evidence type="ECO:0000313" key="9">
    <source>
        <dbReference type="EMBL" id="PIP53108.1"/>
    </source>
</evidence>
<evidence type="ECO:0000313" key="10">
    <source>
        <dbReference type="Proteomes" id="UP000229459"/>
    </source>
</evidence>
<proteinExistence type="inferred from homology"/>
<name>A0A2H0B849_9BACT</name>
<evidence type="ECO:0000256" key="5">
    <source>
        <dbReference type="PROSITE-ProRule" id="PRU00277"/>
    </source>
</evidence>
<sequence length="208" mass="22739">MKKIIVLIFILVLMNGCTPSMDTNVVDQTLDASSKSLGNVDLVNDITNQNQTSEKKDEANTDDLQLNFKDQRSVEVNLNQKNSNTNSTYKPVTNSIDRDTTTLQVQEKVPGTGVEATSGRQVSVHYIGKLVNGTEFDNSYKRGQPITFTLGEGDVIKGWDIAIEGMKVGGKRHLVIPPQLAYGDSSPNPQTIPNGATLIFDVELVDVK</sequence>
<evidence type="ECO:0000259" key="8">
    <source>
        <dbReference type="PROSITE" id="PS50059"/>
    </source>
</evidence>
<dbReference type="Pfam" id="PF00254">
    <property type="entry name" value="FKBP_C"/>
    <property type="match status" value="1"/>
</dbReference>
<keyword evidence="7" id="KW-0732">Signal</keyword>
<keyword evidence="4 5" id="KW-0413">Isomerase</keyword>
<dbReference type="EC" id="5.2.1.8" evidence="6"/>
<organism evidence="9 10">
    <name type="scientific">Candidatus Beckwithbacteria bacterium CG23_combo_of_CG06-09_8_20_14_all_34_8</name>
    <dbReference type="NCBI Taxonomy" id="1974497"/>
    <lineage>
        <taxon>Bacteria</taxon>
        <taxon>Candidatus Beckwithiibacteriota</taxon>
    </lineage>
</organism>